<dbReference type="EMBL" id="CAJVPT010048565">
    <property type="protein sequence ID" value="CAG8742297.1"/>
    <property type="molecule type" value="Genomic_DNA"/>
</dbReference>
<feature type="non-terminal residue" evidence="1">
    <location>
        <position position="324"/>
    </location>
</feature>
<evidence type="ECO:0000313" key="2">
    <source>
        <dbReference type="Proteomes" id="UP000789525"/>
    </source>
</evidence>
<organism evidence="1 2">
    <name type="scientific">Acaulospora colombiana</name>
    <dbReference type="NCBI Taxonomy" id="27376"/>
    <lineage>
        <taxon>Eukaryota</taxon>
        <taxon>Fungi</taxon>
        <taxon>Fungi incertae sedis</taxon>
        <taxon>Mucoromycota</taxon>
        <taxon>Glomeromycotina</taxon>
        <taxon>Glomeromycetes</taxon>
        <taxon>Diversisporales</taxon>
        <taxon>Acaulosporaceae</taxon>
        <taxon>Acaulospora</taxon>
    </lineage>
</organism>
<dbReference type="Proteomes" id="UP000789525">
    <property type="component" value="Unassembled WGS sequence"/>
</dbReference>
<comment type="caution">
    <text evidence="1">The sequence shown here is derived from an EMBL/GenBank/DDBJ whole genome shotgun (WGS) entry which is preliminary data.</text>
</comment>
<evidence type="ECO:0000313" key="1">
    <source>
        <dbReference type="EMBL" id="CAG8742297.1"/>
    </source>
</evidence>
<accession>A0ACA9Q8T1</accession>
<protein>
    <submittedName>
        <fullName evidence="1">280_t:CDS:1</fullName>
    </submittedName>
</protein>
<gene>
    <name evidence="1" type="ORF">ACOLOM_LOCUS12242</name>
</gene>
<sequence length="324" mass="36348">MKCGIKTSHALARGGLGDALLELYVNTPASRLPIALSDWRGSLRRYLATDPDKYIGRKEKKLAQSIPDSFPPLDVLDAYVRPVTSELEGIVPEFTWSRQPSLKDITNQCEMHYEWGVKPLILKRFRTVIWKGALMRVLRAAVMEGDEKEMRKAKRMGNPMATPMSGRRAAAMAVGTPSRLITQCLSGLQLQTPNPGATARNDDPFSSDYPSVNRPDEDDALLVKIHSQRTHTSTDRILEYRLEINPTQFVRLVEQGFMGLRPEDEIDVENFGKRRSVIIGGRESDDDEEFGDVDEGDEEGGRGKGKKKKAPMSHTDPMRIWVPA</sequence>
<keyword evidence="2" id="KW-1185">Reference proteome</keyword>
<proteinExistence type="predicted"/>
<name>A0ACA9Q8T1_9GLOM</name>
<reference evidence="1" key="1">
    <citation type="submission" date="2021-06" db="EMBL/GenBank/DDBJ databases">
        <authorList>
            <person name="Kallberg Y."/>
            <person name="Tangrot J."/>
            <person name="Rosling A."/>
        </authorList>
    </citation>
    <scope>NUCLEOTIDE SEQUENCE</scope>
    <source>
        <strain evidence="1">CL356</strain>
    </source>
</reference>